<sequence length="244" mass="25684">MQLISFFYVFNKIANMKLYSTLLFTSLFTFFVLATKAQETRPIKNFHTVANAGASIVSISMGEQEGLKIEGAAEDVERIETVVQNGVLKIRTKRDINNWNVALGDVKIHIMAKSLDALMQSGSGSITLNGALNSPKANIQLSGSGKVVAAVESQATDASLSGSGNIVLSGKTGLLNLVMAGSGDINAEQLDAENSKIKIAGNGTAYVQVSESIDAKMLGPGAVKYNGNPEIKTSKLGQGTVSPM</sequence>
<evidence type="ECO:0000313" key="2">
    <source>
        <dbReference type="EMBL" id="RKD18689.1"/>
    </source>
</evidence>
<gene>
    <name evidence="2" type="ORF">BCY91_15265</name>
</gene>
<dbReference type="PANTHER" id="PTHR39200:SF1">
    <property type="entry name" value="AUTO-TRANSPORTER ADHESIN HEAD GIN DOMAIN-CONTAINING PROTEIN-RELATED"/>
    <property type="match status" value="1"/>
</dbReference>
<name>A0A419S9N5_9SPHI</name>
<feature type="domain" description="Putative auto-transporter adhesin head GIN" evidence="1">
    <location>
        <begin position="45"/>
        <end position="229"/>
    </location>
</feature>
<accession>A0A419S9N5</accession>
<dbReference type="EMBL" id="MBTA01000004">
    <property type="protein sequence ID" value="RKD18689.1"/>
    <property type="molecule type" value="Genomic_DNA"/>
</dbReference>
<dbReference type="InterPro" id="IPR021255">
    <property type="entry name" value="DUF2807"/>
</dbReference>
<comment type="caution">
    <text evidence="2">The sequence shown here is derived from an EMBL/GenBank/DDBJ whole genome shotgun (WGS) entry which is preliminary data.</text>
</comment>
<proteinExistence type="predicted"/>
<dbReference type="AlphaFoldDB" id="A0A419S9N5"/>
<evidence type="ECO:0000313" key="3">
    <source>
        <dbReference type="Proteomes" id="UP000283433"/>
    </source>
</evidence>
<protein>
    <recommendedName>
        <fullName evidence="1">Putative auto-transporter adhesin head GIN domain-containing protein</fullName>
    </recommendedName>
</protein>
<reference evidence="2 3" key="1">
    <citation type="submission" date="2016-07" db="EMBL/GenBank/DDBJ databases">
        <title>Genome of Pelobium manganitolerans.</title>
        <authorList>
            <person name="Wu S."/>
            <person name="Wang G."/>
        </authorList>
    </citation>
    <scope>NUCLEOTIDE SEQUENCE [LARGE SCALE GENOMIC DNA]</scope>
    <source>
        <strain evidence="2 3">YS-25</strain>
    </source>
</reference>
<keyword evidence="3" id="KW-1185">Reference proteome</keyword>
<dbReference type="Gene3D" id="2.160.20.120">
    <property type="match status" value="1"/>
</dbReference>
<evidence type="ECO:0000259" key="1">
    <source>
        <dbReference type="Pfam" id="PF10988"/>
    </source>
</evidence>
<organism evidence="2 3">
    <name type="scientific">Pelobium manganitolerans</name>
    <dbReference type="NCBI Taxonomy" id="1842495"/>
    <lineage>
        <taxon>Bacteria</taxon>
        <taxon>Pseudomonadati</taxon>
        <taxon>Bacteroidota</taxon>
        <taxon>Sphingobacteriia</taxon>
        <taxon>Sphingobacteriales</taxon>
        <taxon>Sphingobacteriaceae</taxon>
        <taxon>Pelobium</taxon>
    </lineage>
</organism>
<dbReference type="PANTHER" id="PTHR39200">
    <property type="entry name" value="HYPOTHETICAL EXPORTED PROTEIN"/>
    <property type="match status" value="1"/>
</dbReference>
<dbReference type="Pfam" id="PF10988">
    <property type="entry name" value="DUF2807"/>
    <property type="match status" value="1"/>
</dbReference>
<dbReference type="Proteomes" id="UP000283433">
    <property type="component" value="Unassembled WGS sequence"/>
</dbReference>